<keyword evidence="3" id="KW-1003">Cell membrane</keyword>
<evidence type="ECO:0000313" key="19">
    <source>
        <dbReference type="Proteomes" id="UP000095350"/>
    </source>
</evidence>
<evidence type="ECO:0000313" key="24">
    <source>
        <dbReference type="Proteomes" id="UP000478483"/>
    </source>
</evidence>
<evidence type="ECO:0000259" key="12">
    <source>
        <dbReference type="PROSITE" id="PS50929"/>
    </source>
</evidence>
<dbReference type="EMBL" id="CYXZ01000010">
    <property type="protein sequence ID" value="CUN02118.1"/>
    <property type="molecule type" value="Genomic_DNA"/>
</dbReference>
<keyword evidence="5" id="KW-0547">Nucleotide-binding</keyword>
<evidence type="ECO:0000256" key="3">
    <source>
        <dbReference type="ARBA" id="ARBA00022475"/>
    </source>
</evidence>
<keyword evidence="9 10" id="KW-0472">Membrane</keyword>
<dbReference type="OrthoDB" id="9770415at2"/>
<reference evidence="13 19" key="1">
    <citation type="submission" date="2015-09" db="EMBL/GenBank/DDBJ databases">
        <authorList>
            <consortium name="Pathogen Informatics"/>
        </authorList>
    </citation>
    <scope>NUCLEOTIDE SEQUENCE [LARGE SCALE GENOMIC DNA]</scope>
    <source>
        <strain evidence="13 19">2789STDY5834960</strain>
    </source>
</reference>
<feature type="domain" description="ABC transporter" evidence="11">
    <location>
        <begin position="360"/>
        <end position="581"/>
    </location>
</feature>
<dbReference type="FunFam" id="3.40.50.300:FF:000299">
    <property type="entry name" value="ABC transporter ATP-binding protein/permease"/>
    <property type="match status" value="1"/>
</dbReference>
<dbReference type="InterPro" id="IPR027417">
    <property type="entry name" value="P-loop_NTPase"/>
</dbReference>
<evidence type="ECO:0000313" key="23">
    <source>
        <dbReference type="Proteomes" id="UP000284465"/>
    </source>
</evidence>
<reference evidence="20 21" key="2">
    <citation type="submission" date="2018-08" db="EMBL/GenBank/DDBJ databases">
        <title>A genome reference for cultivated species of the human gut microbiota.</title>
        <authorList>
            <person name="Zou Y."/>
            <person name="Xue W."/>
            <person name="Luo G."/>
        </authorList>
    </citation>
    <scope>NUCLEOTIDE SEQUENCE [LARGE SCALE GENOMIC DNA]</scope>
    <source>
        <strain evidence="18 21">AF31-21AC</strain>
        <strain evidence="17 22">AM22-21LB</strain>
        <strain evidence="16 20">AM37-1AC</strain>
        <strain evidence="15 23">AM43-11</strain>
    </source>
</reference>
<dbReference type="SUPFAM" id="SSF90123">
    <property type="entry name" value="ABC transporter transmembrane region"/>
    <property type="match status" value="1"/>
</dbReference>
<dbReference type="Proteomes" id="UP000284051">
    <property type="component" value="Unassembled WGS sequence"/>
</dbReference>
<evidence type="ECO:0000256" key="4">
    <source>
        <dbReference type="ARBA" id="ARBA00022692"/>
    </source>
</evidence>
<dbReference type="STRING" id="166486.ERS852572_01546"/>
<dbReference type="PaxDb" id="166486-ERS852572_01546"/>
<dbReference type="GO" id="GO:0140359">
    <property type="term" value="F:ABC-type transporter activity"/>
    <property type="evidence" value="ECO:0007669"/>
    <property type="project" value="InterPro"/>
</dbReference>
<dbReference type="Proteomes" id="UP000283513">
    <property type="component" value="Unassembled WGS sequence"/>
</dbReference>
<feature type="transmembrane region" description="Helical" evidence="10">
    <location>
        <begin position="176"/>
        <end position="194"/>
    </location>
</feature>
<accession>A0A173TLL8</accession>
<dbReference type="InterPro" id="IPR017871">
    <property type="entry name" value="ABC_transporter-like_CS"/>
</dbReference>
<dbReference type="GO" id="GO:0016887">
    <property type="term" value="F:ATP hydrolysis activity"/>
    <property type="evidence" value="ECO:0007669"/>
    <property type="project" value="InterPro"/>
</dbReference>
<evidence type="ECO:0000313" key="18">
    <source>
        <dbReference type="EMBL" id="RHN09718.1"/>
    </source>
</evidence>
<evidence type="ECO:0000313" key="21">
    <source>
        <dbReference type="Proteomes" id="UP000283586"/>
    </source>
</evidence>
<dbReference type="GO" id="GO:0034040">
    <property type="term" value="F:ATPase-coupled lipid transmembrane transporter activity"/>
    <property type="evidence" value="ECO:0007669"/>
    <property type="project" value="TreeGrafter"/>
</dbReference>
<dbReference type="Gene3D" id="3.40.50.300">
    <property type="entry name" value="P-loop containing nucleotide triphosphate hydrolases"/>
    <property type="match status" value="1"/>
</dbReference>
<dbReference type="SUPFAM" id="SSF52540">
    <property type="entry name" value="P-loop containing nucleoside triphosphate hydrolases"/>
    <property type="match status" value="1"/>
</dbReference>
<name>A0A173TLL8_9FIRM</name>
<evidence type="ECO:0000313" key="20">
    <source>
        <dbReference type="Proteomes" id="UP000283513"/>
    </source>
</evidence>
<evidence type="ECO:0000313" key="13">
    <source>
        <dbReference type="EMBL" id="CUN02118.1"/>
    </source>
</evidence>
<evidence type="ECO:0000313" key="17">
    <source>
        <dbReference type="EMBL" id="RHG27049.1"/>
    </source>
</evidence>
<evidence type="ECO:0000313" key="14">
    <source>
        <dbReference type="EMBL" id="MTR85925.1"/>
    </source>
</evidence>
<evidence type="ECO:0000256" key="6">
    <source>
        <dbReference type="ARBA" id="ARBA00022807"/>
    </source>
</evidence>
<protein>
    <submittedName>
        <fullName evidence="15">ABC transporter ATP-binding protein</fullName>
    </submittedName>
    <submittedName>
        <fullName evidence="14">ATP-binding cassette domain-containing protein</fullName>
    </submittedName>
    <submittedName>
        <fullName evidence="13">Lipid A export ATP-binding/permease protein MsbA</fullName>
        <ecNumber evidence="13">3.6.3.-</ecNumber>
    </submittedName>
</protein>
<keyword evidence="7 13" id="KW-0067">ATP-binding</keyword>
<dbReference type="GO" id="GO:0005524">
    <property type="term" value="F:ATP binding"/>
    <property type="evidence" value="ECO:0007669"/>
    <property type="project" value="UniProtKB-KW"/>
</dbReference>
<keyword evidence="13" id="KW-0378">Hydrolase</keyword>
<dbReference type="Pfam" id="PF00005">
    <property type="entry name" value="ABC_tran"/>
    <property type="match status" value="1"/>
</dbReference>
<dbReference type="PANTHER" id="PTHR24221">
    <property type="entry name" value="ATP-BINDING CASSETTE SUB-FAMILY B"/>
    <property type="match status" value="1"/>
</dbReference>
<feature type="transmembrane region" description="Helical" evidence="10">
    <location>
        <begin position="147"/>
        <end position="170"/>
    </location>
</feature>
<dbReference type="InterPro" id="IPR039421">
    <property type="entry name" value="Type_1_exporter"/>
</dbReference>
<gene>
    <name evidence="13" type="primary">msbA_2</name>
    <name evidence="17" type="ORF">DW264_13115</name>
    <name evidence="16" type="ORF">DW856_12920</name>
    <name evidence="15" type="ORF">DW927_01380</name>
    <name evidence="18" type="ORF">DWZ31_06545</name>
    <name evidence="13" type="ORF">ERS852572_01546</name>
    <name evidence="14" type="ORF">GMD50_12875</name>
</gene>
<proteinExistence type="predicted"/>
<comment type="subcellular location">
    <subcellularLocation>
        <location evidence="1">Cell membrane</location>
        <topology evidence="1">Multi-pass membrane protein</topology>
    </subcellularLocation>
</comment>
<evidence type="ECO:0000256" key="1">
    <source>
        <dbReference type="ARBA" id="ARBA00004651"/>
    </source>
</evidence>
<dbReference type="EMBL" id="QSFP01000001">
    <property type="protein sequence ID" value="RHA70332.1"/>
    <property type="molecule type" value="Genomic_DNA"/>
</dbReference>
<evidence type="ECO:0000256" key="2">
    <source>
        <dbReference type="ARBA" id="ARBA00022448"/>
    </source>
</evidence>
<dbReference type="PROSITE" id="PS50893">
    <property type="entry name" value="ABC_TRANSPORTER_2"/>
    <property type="match status" value="1"/>
</dbReference>
<evidence type="ECO:0000313" key="22">
    <source>
        <dbReference type="Proteomes" id="UP000284051"/>
    </source>
</evidence>
<keyword evidence="8 10" id="KW-1133">Transmembrane helix</keyword>
<dbReference type="EMBL" id="QRID01000013">
    <property type="protein sequence ID" value="RHG27049.1"/>
    <property type="molecule type" value="Genomic_DNA"/>
</dbReference>
<dbReference type="InterPro" id="IPR003593">
    <property type="entry name" value="AAA+_ATPase"/>
</dbReference>
<feature type="transmembrane region" description="Helical" evidence="10">
    <location>
        <begin position="75"/>
        <end position="108"/>
    </location>
</feature>
<dbReference type="Pfam" id="PF00664">
    <property type="entry name" value="ABC_membrane"/>
    <property type="match status" value="1"/>
</dbReference>
<dbReference type="EMBL" id="WNAJ01000016">
    <property type="protein sequence ID" value="MTR85925.1"/>
    <property type="molecule type" value="Genomic_DNA"/>
</dbReference>
<keyword evidence="4 10" id="KW-0812">Transmembrane</keyword>
<reference evidence="14 24" key="3">
    <citation type="journal article" date="2019" name="Nat. Med.">
        <title>A library of human gut bacterial isolates paired with longitudinal multiomics data enables mechanistic microbiome research.</title>
        <authorList>
            <person name="Poyet M."/>
            <person name="Groussin M."/>
            <person name="Gibbons S.M."/>
            <person name="Avila-Pacheco J."/>
            <person name="Jiang X."/>
            <person name="Kearney S.M."/>
            <person name="Perrotta A.R."/>
            <person name="Berdy B."/>
            <person name="Zhao S."/>
            <person name="Lieberman T.D."/>
            <person name="Swanson P.K."/>
            <person name="Smith M."/>
            <person name="Roesemann S."/>
            <person name="Alexander J.E."/>
            <person name="Rich S.A."/>
            <person name="Livny J."/>
            <person name="Vlamakis H."/>
            <person name="Clish C."/>
            <person name="Bullock K."/>
            <person name="Deik A."/>
            <person name="Scott J."/>
            <person name="Pierce K.A."/>
            <person name="Xavier R.J."/>
            <person name="Alm E.J."/>
        </authorList>
    </citation>
    <scope>NUCLEOTIDE SEQUENCE [LARGE SCALE GENOMIC DNA]</scope>
    <source>
        <strain evidence="14 24">BIOML-A1</strain>
    </source>
</reference>
<dbReference type="EC" id="3.6.3.-" evidence="13"/>
<dbReference type="Proteomes" id="UP000478483">
    <property type="component" value="Unassembled WGS sequence"/>
</dbReference>
<dbReference type="InterPro" id="IPR011527">
    <property type="entry name" value="ABC1_TM_dom"/>
</dbReference>
<dbReference type="Proteomes" id="UP000095350">
    <property type="component" value="Unassembled WGS sequence"/>
</dbReference>
<evidence type="ECO:0000313" key="16">
    <source>
        <dbReference type="EMBL" id="RHC15978.1"/>
    </source>
</evidence>
<evidence type="ECO:0000256" key="10">
    <source>
        <dbReference type="SAM" id="Phobius"/>
    </source>
</evidence>
<dbReference type="Gene3D" id="1.20.1560.10">
    <property type="entry name" value="ABC transporter type 1, transmembrane domain"/>
    <property type="match status" value="2"/>
</dbReference>
<dbReference type="Proteomes" id="UP000284465">
    <property type="component" value="Unassembled WGS sequence"/>
</dbReference>
<evidence type="ECO:0000256" key="9">
    <source>
        <dbReference type="ARBA" id="ARBA00023136"/>
    </source>
</evidence>
<dbReference type="SMART" id="SM00382">
    <property type="entry name" value="AAA"/>
    <property type="match status" value="1"/>
</dbReference>
<dbReference type="GO" id="GO:0008234">
    <property type="term" value="F:cysteine-type peptidase activity"/>
    <property type="evidence" value="ECO:0007669"/>
    <property type="project" value="UniProtKB-KW"/>
</dbReference>
<dbReference type="AlphaFoldDB" id="A0A173TLL8"/>
<feature type="transmembrane region" description="Helical" evidence="10">
    <location>
        <begin position="291"/>
        <end position="308"/>
    </location>
</feature>
<dbReference type="EMBL" id="QRQN01000006">
    <property type="protein sequence ID" value="RHN09718.1"/>
    <property type="molecule type" value="Genomic_DNA"/>
</dbReference>
<dbReference type="InterPro" id="IPR036640">
    <property type="entry name" value="ABC1_TM_sf"/>
</dbReference>
<dbReference type="RefSeq" id="WP_006855898.1">
    <property type="nucleotide sequence ID" value="NZ_CABIYH010000010.1"/>
</dbReference>
<evidence type="ECO:0000259" key="11">
    <source>
        <dbReference type="PROSITE" id="PS50893"/>
    </source>
</evidence>
<dbReference type="PROSITE" id="PS50929">
    <property type="entry name" value="ABC_TM1F"/>
    <property type="match status" value="1"/>
</dbReference>
<dbReference type="InterPro" id="IPR003439">
    <property type="entry name" value="ABC_transporter-like_ATP-bd"/>
</dbReference>
<keyword evidence="6" id="KW-0788">Thiol protease</keyword>
<keyword evidence="6" id="KW-0645">Protease</keyword>
<feature type="transmembrane region" description="Helical" evidence="10">
    <location>
        <begin position="20"/>
        <end position="45"/>
    </location>
</feature>
<evidence type="ECO:0000256" key="8">
    <source>
        <dbReference type="ARBA" id="ARBA00022989"/>
    </source>
</evidence>
<dbReference type="GO" id="GO:0005886">
    <property type="term" value="C:plasma membrane"/>
    <property type="evidence" value="ECO:0007669"/>
    <property type="project" value="UniProtKB-SubCell"/>
</dbReference>
<evidence type="ECO:0000256" key="7">
    <source>
        <dbReference type="ARBA" id="ARBA00022840"/>
    </source>
</evidence>
<feature type="domain" description="ABC transmembrane type-1" evidence="12">
    <location>
        <begin position="21"/>
        <end position="319"/>
    </location>
</feature>
<keyword evidence="2" id="KW-0813">Transport</keyword>
<dbReference type="EMBL" id="QSHO01000011">
    <property type="protein sequence ID" value="RHC15978.1"/>
    <property type="molecule type" value="Genomic_DNA"/>
</dbReference>
<organism evidence="13 19">
    <name type="scientific">Roseburia intestinalis</name>
    <dbReference type="NCBI Taxonomy" id="166486"/>
    <lineage>
        <taxon>Bacteria</taxon>
        <taxon>Bacillati</taxon>
        <taxon>Bacillota</taxon>
        <taxon>Clostridia</taxon>
        <taxon>Lachnospirales</taxon>
        <taxon>Lachnospiraceae</taxon>
        <taxon>Roseburia</taxon>
    </lineage>
</organism>
<dbReference type="PANTHER" id="PTHR24221:SF654">
    <property type="entry name" value="ATP-BINDING CASSETTE SUB-FAMILY B MEMBER 6"/>
    <property type="match status" value="1"/>
</dbReference>
<dbReference type="GeneID" id="61434465"/>
<dbReference type="Proteomes" id="UP000283586">
    <property type="component" value="Unassembled WGS sequence"/>
</dbReference>
<evidence type="ECO:0000256" key="5">
    <source>
        <dbReference type="ARBA" id="ARBA00022741"/>
    </source>
</evidence>
<dbReference type="PROSITE" id="PS00211">
    <property type="entry name" value="ABC_TRANSPORTER_1"/>
    <property type="match status" value="1"/>
</dbReference>
<evidence type="ECO:0000313" key="15">
    <source>
        <dbReference type="EMBL" id="RHA70332.1"/>
    </source>
</evidence>
<sequence>MKDLVKSVLKVFDGKQKRKLVGMMFLILINSGVSLLGVSVLSPFITAVMNPEELLKNDIIRSVYDGFHMQNTNQLITLLSVLIIIVYIAKNAFIIFINNMLYCFSYYGKREMQDRMMKYYISRDYTFFLNHNSAELMRDINTDPEMFYAAVLNMLQLASELCVSLILVGYLLVKDALLTLGVAFAMVVMVFIFMKKLRRTLARFGDDRRKYNANILQCMQQAFGGIKEIKIANREAYFEGEFVKQNGLYTYVIKQNSFLSSIPKPIMEALCITGLMAAIIVRINATSTSPEQFVGTLAVFAAAAFALLPSANKMSEYLGSIIHNGVVIHKIGEEYAAIRDMEIQTEKEENYKKVTLDKEIKVEDMTFHYPDTEDAVLAHVNVTIPKNKSVAFIGPSGAGKTTMVDLILGVLKPQAGKITVDGMDIKESYRGWHDKIGYIPQTIYMLDDTIRNNIAFGKVKSIDDAEIWAALKQAQLDEFVKSLDEGLDTMIGEAGVRLSGGQRQRIGIARALYRRPEVLVLDEATSALDTETEAAVMEAIDSLQGKMTMLIIAHRLSTIKNCDMVYQVEGGSVTRKEKESV</sequence>